<accession>A0ABP6M7G2</accession>
<proteinExistence type="predicted"/>
<evidence type="ECO:0000313" key="3">
    <source>
        <dbReference type="Proteomes" id="UP001501532"/>
    </source>
</evidence>
<organism evidence="2 3">
    <name type="scientific">Streptomyces glomeratus</name>
    <dbReference type="NCBI Taxonomy" id="284452"/>
    <lineage>
        <taxon>Bacteria</taxon>
        <taxon>Bacillati</taxon>
        <taxon>Actinomycetota</taxon>
        <taxon>Actinomycetes</taxon>
        <taxon>Kitasatosporales</taxon>
        <taxon>Streptomycetaceae</taxon>
        <taxon>Streptomyces</taxon>
    </lineage>
</organism>
<keyword evidence="3" id="KW-1185">Reference proteome</keyword>
<gene>
    <name evidence="2" type="ORF">GCM10010448_66240</name>
</gene>
<dbReference type="Proteomes" id="UP001501532">
    <property type="component" value="Unassembled WGS sequence"/>
</dbReference>
<evidence type="ECO:0000313" key="2">
    <source>
        <dbReference type="EMBL" id="GAA3074525.1"/>
    </source>
</evidence>
<comment type="caution">
    <text evidence="2">The sequence shown here is derived from an EMBL/GenBank/DDBJ whole genome shotgun (WGS) entry which is preliminary data.</text>
</comment>
<feature type="compositionally biased region" description="Low complexity" evidence="1">
    <location>
        <begin position="1"/>
        <end position="12"/>
    </location>
</feature>
<reference evidence="3" key="1">
    <citation type="journal article" date="2019" name="Int. J. Syst. Evol. Microbiol.">
        <title>The Global Catalogue of Microorganisms (GCM) 10K type strain sequencing project: providing services to taxonomists for standard genome sequencing and annotation.</title>
        <authorList>
            <consortium name="The Broad Institute Genomics Platform"/>
            <consortium name="The Broad Institute Genome Sequencing Center for Infectious Disease"/>
            <person name="Wu L."/>
            <person name="Ma J."/>
        </authorList>
    </citation>
    <scope>NUCLEOTIDE SEQUENCE [LARGE SCALE GENOMIC DNA]</scope>
    <source>
        <strain evidence="3">JCM 9091</strain>
    </source>
</reference>
<evidence type="ECO:0000256" key="1">
    <source>
        <dbReference type="SAM" id="MobiDB-lite"/>
    </source>
</evidence>
<feature type="region of interest" description="Disordered" evidence="1">
    <location>
        <begin position="1"/>
        <end position="24"/>
    </location>
</feature>
<sequence length="51" mass="5285">MAATATQAAEPAGHTADRMPGNPVTASPVLVVLHRSRSNQFHGAPLGYCRA</sequence>
<dbReference type="EMBL" id="BAAAUF010000083">
    <property type="protein sequence ID" value="GAA3074525.1"/>
    <property type="molecule type" value="Genomic_DNA"/>
</dbReference>
<protein>
    <submittedName>
        <fullName evidence="2">Uncharacterized protein</fullName>
    </submittedName>
</protein>
<name>A0ABP6M7G2_9ACTN</name>